<evidence type="ECO:0000313" key="3">
    <source>
        <dbReference type="EMBL" id="GMR37922.1"/>
    </source>
</evidence>
<dbReference type="GO" id="GO:0006749">
    <property type="term" value="P:glutathione metabolic process"/>
    <property type="evidence" value="ECO:0007669"/>
    <property type="project" value="TreeGrafter"/>
</dbReference>
<dbReference type="PANTHER" id="PTHR11571:SF256">
    <property type="entry name" value="GST C-TERMINAL DOMAIN-CONTAINING PROTEIN-RELATED"/>
    <property type="match status" value="1"/>
</dbReference>
<feature type="non-terminal residue" evidence="3">
    <location>
        <position position="1"/>
    </location>
</feature>
<dbReference type="CDD" id="cd03039">
    <property type="entry name" value="GST_N_Sigma_like"/>
    <property type="match status" value="3"/>
</dbReference>
<dbReference type="PROSITE" id="PS50405">
    <property type="entry name" value="GST_CTER"/>
    <property type="match status" value="3"/>
</dbReference>
<protein>
    <recommendedName>
        <fullName evidence="5">Glutathione S-transferase</fullName>
    </recommendedName>
</protein>
<dbReference type="Gene3D" id="3.40.30.10">
    <property type="entry name" value="Glutaredoxin"/>
    <property type="match status" value="3"/>
</dbReference>
<accession>A0AAN5CC71</accession>
<proteinExistence type="predicted"/>
<dbReference type="SUPFAM" id="SSF52833">
    <property type="entry name" value="Thioredoxin-like"/>
    <property type="match status" value="3"/>
</dbReference>
<dbReference type="InterPro" id="IPR004046">
    <property type="entry name" value="GST_C"/>
</dbReference>
<dbReference type="InterPro" id="IPR004045">
    <property type="entry name" value="Glutathione_S-Trfase_N"/>
</dbReference>
<gene>
    <name evidence="3" type="ORF">PMAYCL1PPCAC_08117</name>
</gene>
<evidence type="ECO:0000313" key="4">
    <source>
        <dbReference type="Proteomes" id="UP001328107"/>
    </source>
</evidence>
<dbReference type="GO" id="GO:0004364">
    <property type="term" value="F:glutathione transferase activity"/>
    <property type="evidence" value="ECO:0007669"/>
    <property type="project" value="TreeGrafter"/>
</dbReference>
<feature type="domain" description="GST N-terminal" evidence="1">
    <location>
        <begin position="404"/>
        <end position="481"/>
    </location>
</feature>
<dbReference type="InterPro" id="IPR050213">
    <property type="entry name" value="GST_superfamily"/>
</dbReference>
<dbReference type="FunFam" id="1.20.1050.10:FF:000056">
    <property type="entry name" value="Glutathione S-transferase"/>
    <property type="match status" value="3"/>
</dbReference>
<comment type="caution">
    <text evidence="3">The sequence shown here is derived from an EMBL/GenBank/DDBJ whole genome shotgun (WGS) entry which is preliminary data.</text>
</comment>
<keyword evidence="4" id="KW-1185">Reference proteome</keyword>
<dbReference type="InterPro" id="IPR040079">
    <property type="entry name" value="Glutathione_S-Trfase"/>
</dbReference>
<evidence type="ECO:0000259" key="1">
    <source>
        <dbReference type="PROSITE" id="PS50404"/>
    </source>
</evidence>
<feature type="domain" description="GST C-terminal" evidence="2">
    <location>
        <begin position="483"/>
        <end position="601"/>
    </location>
</feature>
<dbReference type="Proteomes" id="UP001328107">
    <property type="component" value="Unassembled WGS sequence"/>
</dbReference>
<evidence type="ECO:0000259" key="2">
    <source>
        <dbReference type="PROSITE" id="PS50405"/>
    </source>
</evidence>
<dbReference type="SFLD" id="SFLDG00363">
    <property type="entry name" value="AMPS_(cytGST):_Alpha-__Mu-__Pi"/>
    <property type="match status" value="2"/>
</dbReference>
<feature type="domain" description="GST N-terminal" evidence="1">
    <location>
        <begin position="207"/>
        <end position="284"/>
    </location>
</feature>
<dbReference type="CDD" id="cd03192">
    <property type="entry name" value="GST_C_Sigma_like"/>
    <property type="match status" value="3"/>
</dbReference>
<feature type="domain" description="GST C-terminal" evidence="2">
    <location>
        <begin position="85"/>
        <end position="214"/>
    </location>
</feature>
<dbReference type="Gene3D" id="1.20.1050.10">
    <property type="match status" value="3"/>
</dbReference>
<dbReference type="EMBL" id="BTRK01000002">
    <property type="protein sequence ID" value="GMR37922.1"/>
    <property type="molecule type" value="Genomic_DNA"/>
</dbReference>
<sequence length="601" mass="67899">ESSLMPHYKLSYFDIRGRGEPIRMMFAIAGVPYEDNRIAKTEWLELKKNFPFEALPVLEVDGVQVAQTLSILRYVARENGFAGPDNLTAAIADSLADQYADFVMAFMPWQMVNAGYVPGDKDALYESVYVPAKAKHFPYFEAAIKKSTTGWYANTPELTHADVFIAASLEWLKRMDKNADTLFDGFPLMEAQYKKVTIASSATSIMPHYKLTYFELRARGEPIRMMFAIAGIPYEDQRIKLEDYPDFKKETPFGCLPMLEVDGVKFAQTLAILRYVARENGYGGPDNLSAAIADALADQYADFVTSLQNWLVVTAGYVEADEFQDALYQSLYAPTKAKNFPFFEAALKKSTTGWYANTPELTHVDVFLAASLEWLTRLDKNGDKLFEGYPLMEAHYKKFFALPAIQKHVAERPDASAEPIRMMFSVAGVPYEDHRFTKAEWPELKKNFPFEAVPVLEVDGVQVAQTLAILRYVARENGFAGPDNLTAAIADSLADQFVDFLTSTEKWLISCFNDGPPKGDEEEIYKTVYVPAREKHFAYFEEALKKSTTGWYAGTPEPTHADFLIAEFLEFVGKLDKNAEKLFDGFPLMEAQYKKIKNKVN</sequence>
<dbReference type="Pfam" id="PF14497">
    <property type="entry name" value="GST_C_3"/>
    <property type="match status" value="2"/>
</dbReference>
<dbReference type="SFLD" id="SFLDG01205">
    <property type="entry name" value="AMPS.1"/>
    <property type="match status" value="2"/>
</dbReference>
<reference evidence="4" key="1">
    <citation type="submission" date="2022-10" db="EMBL/GenBank/DDBJ databases">
        <title>Genome assembly of Pristionchus species.</title>
        <authorList>
            <person name="Yoshida K."/>
            <person name="Sommer R.J."/>
        </authorList>
    </citation>
    <scope>NUCLEOTIDE SEQUENCE [LARGE SCALE GENOMIC DNA]</scope>
    <source>
        <strain evidence="4">RS5460</strain>
    </source>
</reference>
<dbReference type="PROSITE" id="PS50404">
    <property type="entry name" value="GST_NTER"/>
    <property type="match status" value="3"/>
</dbReference>
<feature type="domain" description="GST N-terminal" evidence="1">
    <location>
        <begin position="6"/>
        <end position="83"/>
    </location>
</feature>
<evidence type="ECO:0008006" key="5">
    <source>
        <dbReference type="Google" id="ProtNLM"/>
    </source>
</evidence>
<dbReference type="AlphaFoldDB" id="A0AAN5CC71"/>
<dbReference type="InterPro" id="IPR010987">
    <property type="entry name" value="Glutathione-S-Trfase_C-like"/>
</dbReference>
<feature type="domain" description="GST C-terminal" evidence="2">
    <location>
        <begin position="286"/>
        <end position="417"/>
    </location>
</feature>
<dbReference type="Pfam" id="PF02798">
    <property type="entry name" value="GST_N"/>
    <property type="match status" value="3"/>
</dbReference>
<dbReference type="FunFam" id="3.40.30.10:FF:000189">
    <property type="entry name" value="Glutathione S-Transferase"/>
    <property type="match status" value="2"/>
</dbReference>
<dbReference type="SFLD" id="SFLDS00019">
    <property type="entry name" value="Glutathione_Transferase_(cytos"/>
    <property type="match status" value="3"/>
</dbReference>
<dbReference type="InterPro" id="IPR036249">
    <property type="entry name" value="Thioredoxin-like_sf"/>
</dbReference>
<dbReference type="SUPFAM" id="SSF47616">
    <property type="entry name" value="GST C-terminal domain-like"/>
    <property type="match status" value="3"/>
</dbReference>
<dbReference type="InterPro" id="IPR036282">
    <property type="entry name" value="Glutathione-S-Trfase_C_sf"/>
</dbReference>
<organism evidence="3 4">
    <name type="scientific">Pristionchus mayeri</name>
    <dbReference type="NCBI Taxonomy" id="1317129"/>
    <lineage>
        <taxon>Eukaryota</taxon>
        <taxon>Metazoa</taxon>
        <taxon>Ecdysozoa</taxon>
        <taxon>Nematoda</taxon>
        <taxon>Chromadorea</taxon>
        <taxon>Rhabditida</taxon>
        <taxon>Rhabditina</taxon>
        <taxon>Diplogasteromorpha</taxon>
        <taxon>Diplogasteroidea</taxon>
        <taxon>Neodiplogasteridae</taxon>
        <taxon>Pristionchus</taxon>
    </lineage>
</organism>
<dbReference type="PANTHER" id="PTHR11571">
    <property type="entry name" value="GLUTATHIONE S-TRANSFERASE"/>
    <property type="match status" value="1"/>
</dbReference>
<name>A0AAN5CC71_9BILA</name>